<keyword evidence="2" id="KW-1185">Reference proteome</keyword>
<sequence length="118" mass="13678">MEPLFPPARVRSSEARTFTQREWVIVSLARTDSRGSIQPDTRMARIFRTIFGIKRENPLSDNRLEALRRMAVLSWHDGYNVAPSEILAFLEAGYSERQYELLAERIVAARADRRGKNR</sequence>
<dbReference type="Proteomes" id="UP001138540">
    <property type="component" value="Unassembled WGS sequence"/>
</dbReference>
<name>A0ABR6NK59_9SPHN</name>
<proteinExistence type="predicted"/>
<dbReference type="EMBL" id="JACHKA010000001">
    <property type="protein sequence ID" value="MBB5987501.1"/>
    <property type="molecule type" value="Genomic_DNA"/>
</dbReference>
<reference evidence="1 2" key="1">
    <citation type="submission" date="2020-08" db="EMBL/GenBank/DDBJ databases">
        <title>Exploring microbial biodiversity for novel pathways involved in the catabolism of aromatic compounds derived from lignin.</title>
        <authorList>
            <person name="Elkins J."/>
        </authorList>
    </citation>
    <scope>NUCLEOTIDE SEQUENCE [LARGE SCALE GENOMIC DNA]</scope>
    <source>
        <strain evidence="1 2">B1D3A</strain>
    </source>
</reference>
<evidence type="ECO:0000313" key="1">
    <source>
        <dbReference type="EMBL" id="MBB5987501.1"/>
    </source>
</evidence>
<dbReference type="RefSeq" id="WP_184156053.1">
    <property type="nucleotide sequence ID" value="NZ_JACHKA010000001.1"/>
</dbReference>
<organism evidence="1 2">
    <name type="scientific">Sphingobium lignivorans</name>
    <dbReference type="NCBI Taxonomy" id="2735886"/>
    <lineage>
        <taxon>Bacteria</taxon>
        <taxon>Pseudomonadati</taxon>
        <taxon>Pseudomonadota</taxon>
        <taxon>Alphaproteobacteria</taxon>
        <taxon>Sphingomonadales</taxon>
        <taxon>Sphingomonadaceae</taxon>
        <taxon>Sphingobium</taxon>
    </lineage>
</organism>
<comment type="caution">
    <text evidence="1">The sequence shown here is derived from an EMBL/GenBank/DDBJ whole genome shotgun (WGS) entry which is preliminary data.</text>
</comment>
<evidence type="ECO:0008006" key="3">
    <source>
        <dbReference type="Google" id="ProtNLM"/>
    </source>
</evidence>
<protein>
    <recommendedName>
        <fullName evidence="3">DUF1018 domain-containing protein</fullName>
    </recommendedName>
</protein>
<evidence type="ECO:0000313" key="2">
    <source>
        <dbReference type="Proteomes" id="UP001138540"/>
    </source>
</evidence>
<gene>
    <name evidence="1" type="ORF">HNP60_003475</name>
</gene>
<accession>A0ABR6NK59</accession>